<proteinExistence type="predicted"/>
<organism evidence="2 3">
    <name type="scientific">Colletotrichum asianum</name>
    <dbReference type="NCBI Taxonomy" id="702518"/>
    <lineage>
        <taxon>Eukaryota</taxon>
        <taxon>Fungi</taxon>
        <taxon>Dikarya</taxon>
        <taxon>Ascomycota</taxon>
        <taxon>Pezizomycotina</taxon>
        <taxon>Sordariomycetes</taxon>
        <taxon>Hypocreomycetidae</taxon>
        <taxon>Glomerellales</taxon>
        <taxon>Glomerellaceae</taxon>
        <taxon>Colletotrichum</taxon>
        <taxon>Colletotrichum gloeosporioides species complex</taxon>
    </lineage>
</organism>
<comment type="caution">
    <text evidence="2">The sequence shown here is derived from an EMBL/GenBank/DDBJ whole genome shotgun (WGS) entry which is preliminary data.</text>
</comment>
<evidence type="ECO:0000313" key="3">
    <source>
        <dbReference type="Proteomes" id="UP000434172"/>
    </source>
</evidence>
<dbReference type="Proteomes" id="UP000434172">
    <property type="component" value="Unassembled WGS sequence"/>
</dbReference>
<sequence>MLESYLALKDTNAQLAASHATAIQERNDLQRQLYQQNHVAAIAKWAVDTSVEKGARPKPDILKYLSDVSWQHGQDFNEPLRGETLAWIVKAYRARCERAHSKFEPLVKQWYFLRPTRRNNNQRHLPTRHATDEADRLSSHGRWSSSTLDGDKNDEEDEEDEDENDGEKGRRRTTTHKKDNNGR</sequence>
<protein>
    <submittedName>
        <fullName evidence="2">Uncharacterized protein</fullName>
    </submittedName>
</protein>
<gene>
    <name evidence="2" type="ORF">GQ607_003437</name>
</gene>
<keyword evidence="3" id="KW-1185">Reference proteome</keyword>
<evidence type="ECO:0000256" key="1">
    <source>
        <dbReference type="SAM" id="MobiDB-lite"/>
    </source>
</evidence>
<feature type="region of interest" description="Disordered" evidence="1">
    <location>
        <begin position="120"/>
        <end position="183"/>
    </location>
</feature>
<evidence type="ECO:0000313" key="2">
    <source>
        <dbReference type="EMBL" id="KAF0329488.1"/>
    </source>
</evidence>
<accession>A0A8H3WK37</accession>
<dbReference type="OrthoDB" id="10611112at2759"/>
<dbReference type="AlphaFoldDB" id="A0A8H3WK37"/>
<name>A0A8H3WK37_9PEZI</name>
<reference evidence="2 3" key="1">
    <citation type="submission" date="2019-12" db="EMBL/GenBank/DDBJ databases">
        <title>A genome sequence resource for the geographically widespread anthracnose pathogen Colletotrichum asianum.</title>
        <authorList>
            <person name="Meng Y."/>
        </authorList>
    </citation>
    <scope>NUCLEOTIDE SEQUENCE [LARGE SCALE GENOMIC DNA]</scope>
    <source>
        <strain evidence="2 3">ICMP 18580</strain>
    </source>
</reference>
<dbReference type="EMBL" id="WOWK01000012">
    <property type="protein sequence ID" value="KAF0329488.1"/>
    <property type="molecule type" value="Genomic_DNA"/>
</dbReference>
<feature type="compositionally biased region" description="Acidic residues" evidence="1">
    <location>
        <begin position="152"/>
        <end position="165"/>
    </location>
</feature>
<feature type="compositionally biased region" description="Basic and acidic residues" evidence="1">
    <location>
        <begin position="129"/>
        <end position="138"/>
    </location>
</feature>